<evidence type="ECO:0000256" key="1">
    <source>
        <dbReference type="ARBA" id="ARBA00004370"/>
    </source>
</evidence>
<feature type="chain" id="PRO_5004548145" description="Cytochrome b561 domain-containing protein" evidence="8">
    <location>
        <begin position="25"/>
        <end position="394"/>
    </location>
</feature>
<organism evidence="10 11">
    <name type="scientific">Penicillium oxalicum (strain 114-2 / CGMCC 5302)</name>
    <name type="common">Penicillium decumbens</name>
    <dbReference type="NCBI Taxonomy" id="933388"/>
    <lineage>
        <taxon>Eukaryota</taxon>
        <taxon>Fungi</taxon>
        <taxon>Dikarya</taxon>
        <taxon>Ascomycota</taxon>
        <taxon>Pezizomycotina</taxon>
        <taxon>Eurotiomycetes</taxon>
        <taxon>Eurotiomycetidae</taxon>
        <taxon>Eurotiales</taxon>
        <taxon>Aspergillaceae</taxon>
        <taxon>Penicillium</taxon>
    </lineage>
</organism>
<dbReference type="CDD" id="cd08760">
    <property type="entry name" value="Cyt_b561_FRRS1_like"/>
    <property type="match status" value="1"/>
</dbReference>
<evidence type="ECO:0000313" key="11">
    <source>
        <dbReference type="Proteomes" id="UP000019376"/>
    </source>
</evidence>
<accession>S8B1S8</accession>
<keyword evidence="3 7" id="KW-0812">Transmembrane</keyword>
<sequence>MNEFRLFRLSALLYWYIWVSQAAAQYQGFAPLKNEELMYTIRVPEGTAHVGEGPLYFQMNTSRSIEWFALGQGVAMHDSSMFVVYASDDNVTLSPRAGKGHYEPLYDKNLRASLIDGTGIHDGVLTANVRCDSCRLAMGSPTNLSNAFSPWIWAIKFGGSMSTHRLTARIAEHDAFGTFFVNLAKAKGPDSTNPLLNIDRRSVSPAWTQPFDHDGFDRKRTSHAVLMTLSFALLFPLSALTFQILKSSRTVRIHASLQLFSLAVTVAGFGLGVAMAKDVHLLRNHHAIIGFVVVCCLVLFQPVMGFLQHRYFRRTGGGKGPFAYLHRWLGRVLIILGVINVGLGFELTGIGSSAVPKGAVIAYGTVAGVIGLVYMVIIGIAARHDGPQIVPVAW</sequence>
<feature type="signal peptide" evidence="8">
    <location>
        <begin position="1"/>
        <end position="24"/>
    </location>
</feature>
<comment type="subcellular location">
    <subcellularLocation>
        <location evidence="1">Membrane</location>
    </subcellularLocation>
</comment>
<evidence type="ECO:0000256" key="5">
    <source>
        <dbReference type="ARBA" id="ARBA00022989"/>
    </source>
</evidence>
<dbReference type="PANTHER" id="PTHR47797:SF1">
    <property type="entry name" value="CYTOCHROME B561 DOMAIN-CONTAINING PROTEIN-RELATED"/>
    <property type="match status" value="1"/>
</dbReference>
<dbReference type="Pfam" id="PF16010">
    <property type="entry name" value="CDH-cyt"/>
    <property type="match status" value="1"/>
</dbReference>
<protein>
    <recommendedName>
        <fullName evidence="9">Cytochrome b561 domain-containing protein</fullName>
    </recommendedName>
</protein>
<feature type="transmembrane region" description="Helical" evidence="7">
    <location>
        <begin position="288"/>
        <end position="307"/>
    </location>
</feature>
<keyword evidence="2" id="KW-0813">Transport</keyword>
<dbReference type="Proteomes" id="UP000019376">
    <property type="component" value="Unassembled WGS sequence"/>
</dbReference>
<dbReference type="PROSITE" id="PS50939">
    <property type="entry name" value="CYTOCHROME_B561"/>
    <property type="match status" value="1"/>
</dbReference>
<dbReference type="AlphaFoldDB" id="S8B1S8"/>
<feature type="domain" description="Cytochrome b561" evidence="9">
    <location>
        <begin position="192"/>
        <end position="383"/>
    </location>
</feature>
<keyword evidence="4" id="KW-0249">Electron transport</keyword>
<dbReference type="SMART" id="SM00665">
    <property type="entry name" value="B561"/>
    <property type="match status" value="1"/>
</dbReference>
<dbReference type="eggNOG" id="ENOG502SQ3I">
    <property type="taxonomic scope" value="Eukaryota"/>
</dbReference>
<evidence type="ECO:0000256" key="8">
    <source>
        <dbReference type="SAM" id="SignalP"/>
    </source>
</evidence>
<dbReference type="EMBL" id="KB644410">
    <property type="protein sequence ID" value="EPS28312.1"/>
    <property type="molecule type" value="Genomic_DNA"/>
</dbReference>
<keyword evidence="11" id="KW-1185">Reference proteome</keyword>
<evidence type="ECO:0000256" key="6">
    <source>
        <dbReference type="ARBA" id="ARBA00023136"/>
    </source>
</evidence>
<proteinExistence type="predicted"/>
<keyword evidence="6 7" id="KW-0472">Membrane</keyword>
<feature type="transmembrane region" description="Helical" evidence="7">
    <location>
        <begin position="257"/>
        <end position="276"/>
    </location>
</feature>
<dbReference type="InterPro" id="IPR015920">
    <property type="entry name" value="Cellobiose_DH-like_cyt"/>
</dbReference>
<gene>
    <name evidence="10" type="ORF">PDE_03258</name>
</gene>
<dbReference type="InterPro" id="IPR006593">
    <property type="entry name" value="Cyt_b561/ferric_Rdtase_TM"/>
</dbReference>
<evidence type="ECO:0000256" key="2">
    <source>
        <dbReference type="ARBA" id="ARBA00022448"/>
    </source>
</evidence>
<feature type="transmembrane region" description="Helical" evidence="7">
    <location>
        <begin position="328"/>
        <end position="348"/>
    </location>
</feature>
<dbReference type="GO" id="GO:0016020">
    <property type="term" value="C:membrane"/>
    <property type="evidence" value="ECO:0007669"/>
    <property type="project" value="UniProtKB-SubCell"/>
</dbReference>
<dbReference type="OrthoDB" id="19261at2759"/>
<dbReference type="Gene3D" id="1.20.120.1770">
    <property type="match status" value="1"/>
</dbReference>
<name>S8B1S8_PENO1</name>
<feature type="transmembrane region" description="Helical" evidence="7">
    <location>
        <begin position="360"/>
        <end position="382"/>
    </location>
</feature>
<evidence type="ECO:0000256" key="7">
    <source>
        <dbReference type="SAM" id="Phobius"/>
    </source>
</evidence>
<dbReference type="PhylomeDB" id="S8B1S8"/>
<evidence type="ECO:0000313" key="10">
    <source>
        <dbReference type="EMBL" id="EPS28312.1"/>
    </source>
</evidence>
<dbReference type="SUPFAM" id="SSF49344">
    <property type="entry name" value="CBD9-like"/>
    <property type="match status" value="1"/>
</dbReference>
<feature type="transmembrane region" description="Helical" evidence="7">
    <location>
        <begin position="224"/>
        <end position="245"/>
    </location>
</feature>
<dbReference type="Pfam" id="PF03188">
    <property type="entry name" value="Cytochrom_B561"/>
    <property type="match status" value="1"/>
</dbReference>
<dbReference type="CDD" id="cd09630">
    <property type="entry name" value="CDH_like_cytochrome"/>
    <property type="match status" value="1"/>
</dbReference>
<dbReference type="HOGENOM" id="CLU_031471_1_0_1"/>
<dbReference type="PANTHER" id="PTHR47797">
    <property type="entry name" value="DEHYDROGENASE, PUTATIVE (AFU_ORTHOLOGUE AFUA_8G05805)-RELATED"/>
    <property type="match status" value="1"/>
</dbReference>
<evidence type="ECO:0000259" key="9">
    <source>
        <dbReference type="PROSITE" id="PS50939"/>
    </source>
</evidence>
<dbReference type="Gene3D" id="2.60.40.1210">
    <property type="entry name" value="Cellobiose dehydrogenase, cytochrome domain"/>
    <property type="match status" value="1"/>
</dbReference>
<evidence type="ECO:0000256" key="4">
    <source>
        <dbReference type="ARBA" id="ARBA00022982"/>
    </source>
</evidence>
<reference evidence="10 11" key="1">
    <citation type="journal article" date="2013" name="PLoS ONE">
        <title>Genomic and secretomic analyses reveal unique features of the lignocellulolytic enzyme system of Penicillium decumbens.</title>
        <authorList>
            <person name="Liu G."/>
            <person name="Zhang L."/>
            <person name="Wei X."/>
            <person name="Zou G."/>
            <person name="Qin Y."/>
            <person name="Ma L."/>
            <person name="Li J."/>
            <person name="Zheng H."/>
            <person name="Wang S."/>
            <person name="Wang C."/>
            <person name="Xun L."/>
            <person name="Zhao G.-P."/>
            <person name="Zhou Z."/>
            <person name="Qu Y."/>
        </authorList>
    </citation>
    <scope>NUCLEOTIDE SEQUENCE [LARGE SCALE GENOMIC DNA]</scope>
    <source>
        <strain evidence="11">114-2 / CGMCC 5302</strain>
    </source>
</reference>
<dbReference type="STRING" id="933388.S8B1S8"/>
<evidence type="ECO:0000256" key="3">
    <source>
        <dbReference type="ARBA" id="ARBA00022692"/>
    </source>
</evidence>
<keyword evidence="8" id="KW-0732">Signal</keyword>
<keyword evidence="5 7" id="KW-1133">Transmembrane helix</keyword>